<evidence type="ECO:0000313" key="2">
    <source>
        <dbReference type="Proteomes" id="UP001234297"/>
    </source>
</evidence>
<reference evidence="1 2" key="1">
    <citation type="journal article" date="2022" name="Hortic Res">
        <title>A haplotype resolved chromosomal level avocado genome allows analysis of novel avocado genes.</title>
        <authorList>
            <person name="Nath O."/>
            <person name="Fletcher S.J."/>
            <person name="Hayward A."/>
            <person name="Shaw L.M."/>
            <person name="Masouleh A.K."/>
            <person name="Furtado A."/>
            <person name="Henry R.J."/>
            <person name="Mitter N."/>
        </authorList>
    </citation>
    <scope>NUCLEOTIDE SEQUENCE [LARGE SCALE GENOMIC DNA]</scope>
    <source>
        <strain evidence="2">cv. Hass</strain>
    </source>
</reference>
<comment type="caution">
    <text evidence="1">The sequence shown here is derived from an EMBL/GenBank/DDBJ whole genome shotgun (WGS) entry which is preliminary data.</text>
</comment>
<keyword evidence="2" id="KW-1185">Reference proteome</keyword>
<gene>
    <name evidence="1" type="ORF">MRB53_030535</name>
</gene>
<dbReference type="EMBL" id="CM056818">
    <property type="protein sequence ID" value="KAJ8622006.1"/>
    <property type="molecule type" value="Genomic_DNA"/>
</dbReference>
<proteinExistence type="predicted"/>
<sequence>MIPHAFSLLEPCSNNAAEYQALIIGLKLALESGITMLEAFGDSQLIINQMNQKYEIRKPPIGDWRDPFIDYIMFGILPEEPKERISIQRRAPNFHLDIPSKMLYRKSFNGVLLRCLSQQEAEKTLTRCNLLNVANNAKFMEIISTCLEALQSVELYQARMAGSFDKKVRQRAHKKGDLVFAVKRPMVFAHKSKGKFEPKWEGPFVIDKVFSNVAYALLNMEGHRCMLPINGKFLKRYYS</sequence>
<organism evidence="1 2">
    <name type="scientific">Persea americana</name>
    <name type="common">Avocado</name>
    <dbReference type="NCBI Taxonomy" id="3435"/>
    <lineage>
        <taxon>Eukaryota</taxon>
        <taxon>Viridiplantae</taxon>
        <taxon>Streptophyta</taxon>
        <taxon>Embryophyta</taxon>
        <taxon>Tracheophyta</taxon>
        <taxon>Spermatophyta</taxon>
        <taxon>Magnoliopsida</taxon>
        <taxon>Magnoliidae</taxon>
        <taxon>Laurales</taxon>
        <taxon>Lauraceae</taxon>
        <taxon>Persea</taxon>
    </lineage>
</organism>
<evidence type="ECO:0000313" key="1">
    <source>
        <dbReference type="EMBL" id="KAJ8622006.1"/>
    </source>
</evidence>
<protein>
    <submittedName>
        <fullName evidence="1">Uncharacterized protein</fullName>
    </submittedName>
</protein>
<name>A0ACC2KLL7_PERAE</name>
<dbReference type="Proteomes" id="UP001234297">
    <property type="component" value="Chromosome 10"/>
</dbReference>
<accession>A0ACC2KLL7</accession>